<dbReference type="Gene3D" id="2.170.130.10">
    <property type="entry name" value="TonB-dependent receptor, plug domain"/>
    <property type="match status" value="1"/>
</dbReference>
<comment type="similarity">
    <text evidence="2 10 11">Belongs to the TonB-dependent receptor family.</text>
</comment>
<dbReference type="RefSeq" id="WP_166864860.1">
    <property type="nucleotide sequence ID" value="NZ_JAAQOM010000026.1"/>
</dbReference>
<feature type="signal peptide" evidence="12">
    <location>
        <begin position="1"/>
        <end position="30"/>
    </location>
</feature>
<sequence>MKHANHPATPRLALGTFTLAVLTLVHQAQAQQADTPMERVTVTGSSIKRIATESALPLTVYKAEELQAQGLTTMSEVATSLVTASTNEPVGGGSSGTMINMRGLNTNRTLVMLNGRRLPNEASGASSVNVDVIPMSAIERVEVLRDGASSIYGTDAIAGVVNFITRRSYDGVKLTGSYVDPERHGGGQQPRLSIVAGKGDLQKDGWNVYAAFDTQRRYSLMQKDRPNIWNPDAIVALGGTAFTTNTSGSSSAPANFTVYNNGKATSTTGNPYWSSGCASNYDAKYGLASTRAKNTTCILDPSLYPQLLPDAMQSTLLTKASLRHGQDGLLTVEMLNTESYIDATLPPQIVGAQTAYSVLNPTLRKPLFITKSSKWYPGGSGGVPAVAGVTAQDLALTWSLDEAGAAVTDGRQRTNRIVVNDEGVVAGWDYRVGLNVSQSRATVSWKNGFFSTPGLYQGVASGVLNPFGKQDEAGRAYLDSISMDGQTYRSGRVRFYGTDFNLSRSLFDLTGGPLMLAVGGDLHRDTWNSDVGMNAEEVVYKVSGNPGTHPSGGRTVGALYAEIDAPVTKSLDLTAAVRADHFSDFGNTVNPKISVRWEASKKVMLRATASTGFRAPTLPELYGAARQLVPSTHRWDDPLLCPGPTPSVAATGTPNPAYASLGLDPATVCNTQLTTLTGANPDLQPEKSKTFTAGIVFEPVKNAVVSFDFWDVRMTGTIAQMTEDTIFSNVQKYANLFVRNPDGTLKYIDVSRMNLGGLHTQGIDTAFSYTIPTAQRGKFGVALDGTYVRKYETQTDSGGAWVDAVGQPGALATGSTSANTYVFRWKSNLRLSWSYRGFGTQLTQQYTSHYIDTNALPSQRPGQPFYHVISSYTLYNLSTHYKFNKHLTVSFGINNLFDVDPPLSNQRISSRVVFAQNVAKPIGRTWLTRAEYTF</sequence>
<organism evidence="15 16">
    <name type="scientific">Telluria antibiotica</name>
    <dbReference type="NCBI Taxonomy" id="2717319"/>
    <lineage>
        <taxon>Bacteria</taxon>
        <taxon>Pseudomonadati</taxon>
        <taxon>Pseudomonadota</taxon>
        <taxon>Betaproteobacteria</taxon>
        <taxon>Burkholderiales</taxon>
        <taxon>Oxalobacteraceae</taxon>
        <taxon>Telluria group</taxon>
        <taxon>Telluria</taxon>
    </lineage>
</organism>
<dbReference type="Proteomes" id="UP000716322">
    <property type="component" value="Unassembled WGS sequence"/>
</dbReference>
<keyword evidence="6 11" id="KW-0798">TonB box</keyword>
<dbReference type="InterPro" id="IPR000531">
    <property type="entry name" value="Beta-barrel_TonB"/>
</dbReference>
<proteinExistence type="inferred from homology"/>
<keyword evidence="8 15" id="KW-0675">Receptor</keyword>
<keyword evidence="16" id="KW-1185">Reference proteome</keyword>
<feature type="domain" description="TonB-dependent receptor plug" evidence="14">
    <location>
        <begin position="54"/>
        <end position="160"/>
    </location>
</feature>
<evidence type="ECO:0000313" key="16">
    <source>
        <dbReference type="Proteomes" id="UP000716322"/>
    </source>
</evidence>
<keyword evidence="12" id="KW-0732">Signal</keyword>
<evidence type="ECO:0000256" key="3">
    <source>
        <dbReference type="ARBA" id="ARBA00022448"/>
    </source>
</evidence>
<gene>
    <name evidence="15" type="ORF">HAV22_29270</name>
</gene>
<evidence type="ECO:0000256" key="8">
    <source>
        <dbReference type="ARBA" id="ARBA00023170"/>
    </source>
</evidence>
<dbReference type="PANTHER" id="PTHR47234:SF2">
    <property type="entry name" value="TONB-DEPENDENT RECEPTOR"/>
    <property type="match status" value="1"/>
</dbReference>
<dbReference type="PROSITE" id="PS52016">
    <property type="entry name" value="TONB_DEPENDENT_REC_3"/>
    <property type="match status" value="1"/>
</dbReference>
<dbReference type="SUPFAM" id="SSF56935">
    <property type="entry name" value="Porins"/>
    <property type="match status" value="1"/>
</dbReference>
<evidence type="ECO:0000256" key="1">
    <source>
        <dbReference type="ARBA" id="ARBA00004571"/>
    </source>
</evidence>
<dbReference type="PANTHER" id="PTHR47234">
    <property type="match status" value="1"/>
</dbReference>
<evidence type="ECO:0000256" key="6">
    <source>
        <dbReference type="ARBA" id="ARBA00023077"/>
    </source>
</evidence>
<keyword evidence="5 10" id="KW-0812">Transmembrane</keyword>
<evidence type="ECO:0000256" key="2">
    <source>
        <dbReference type="ARBA" id="ARBA00009810"/>
    </source>
</evidence>
<comment type="subcellular location">
    <subcellularLocation>
        <location evidence="1 10">Cell outer membrane</location>
        <topology evidence="1 10">Multi-pass membrane protein</topology>
    </subcellularLocation>
</comment>
<evidence type="ECO:0000313" key="15">
    <source>
        <dbReference type="EMBL" id="NIA57724.1"/>
    </source>
</evidence>
<dbReference type="InterPro" id="IPR036942">
    <property type="entry name" value="Beta-barrel_TonB_sf"/>
</dbReference>
<accession>A0ABX0PK69</accession>
<dbReference type="Pfam" id="PF00593">
    <property type="entry name" value="TonB_dep_Rec_b-barrel"/>
    <property type="match status" value="1"/>
</dbReference>
<keyword evidence="7 10" id="KW-0472">Membrane</keyword>
<dbReference type="Gene3D" id="2.40.170.20">
    <property type="entry name" value="TonB-dependent receptor, beta-barrel domain"/>
    <property type="match status" value="1"/>
</dbReference>
<comment type="caution">
    <text evidence="15">The sequence shown here is derived from an EMBL/GenBank/DDBJ whole genome shotgun (WGS) entry which is preliminary data.</text>
</comment>
<evidence type="ECO:0000256" key="10">
    <source>
        <dbReference type="PROSITE-ProRule" id="PRU01360"/>
    </source>
</evidence>
<evidence type="ECO:0000256" key="12">
    <source>
        <dbReference type="SAM" id="SignalP"/>
    </source>
</evidence>
<feature type="chain" id="PRO_5045421445" evidence="12">
    <location>
        <begin position="31"/>
        <end position="934"/>
    </location>
</feature>
<evidence type="ECO:0000256" key="4">
    <source>
        <dbReference type="ARBA" id="ARBA00022452"/>
    </source>
</evidence>
<evidence type="ECO:0000259" key="14">
    <source>
        <dbReference type="Pfam" id="PF07715"/>
    </source>
</evidence>
<evidence type="ECO:0000259" key="13">
    <source>
        <dbReference type="Pfam" id="PF00593"/>
    </source>
</evidence>
<dbReference type="InterPro" id="IPR037066">
    <property type="entry name" value="Plug_dom_sf"/>
</dbReference>
<dbReference type="EMBL" id="JAAQOM010000026">
    <property type="protein sequence ID" value="NIA57724.1"/>
    <property type="molecule type" value="Genomic_DNA"/>
</dbReference>
<dbReference type="Pfam" id="PF07715">
    <property type="entry name" value="Plug"/>
    <property type="match status" value="1"/>
</dbReference>
<evidence type="ECO:0000256" key="5">
    <source>
        <dbReference type="ARBA" id="ARBA00022692"/>
    </source>
</evidence>
<evidence type="ECO:0000256" key="9">
    <source>
        <dbReference type="ARBA" id="ARBA00023237"/>
    </source>
</evidence>
<feature type="domain" description="TonB-dependent receptor-like beta-barrel" evidence="13">
    <location>
        <begin position="417"/>
        <end position="896"/>
    </location>
</feature>
<keyword evidence="4 10" id="KW-1134">Transmembrane beta strand</keyword>
<dbReference type="InterPro" id="IPR012910">
    <property type="entry name" value="Plug_dom"/>
</dbReference>
<keyword evidence="9 10" id="KW-0998">Cell outer membrane</keyword>
<dbReference type="InterPro" id="IPR039426">
    <property type="entry name" value="TonB-dep_rcpt-like"/>
</dbReference>
<protein>
    <submittedName>
        <fullName evidence="15">TonB-dependent receptor</fullName>
    </submittedName>
</protein>
<evidence type="ECO:0000256" key="7">
    <source>
        <dbReference type="ARBA" id="ARBA00023136"/>
    </source>
</evidence>
<keyword evidence="3 10" id="KW-0813">Transport</keyword>
<reference evidence="15 16" key="1">
    <citation type="submission" date="2020-03" db="EMBL/GenBank/DDBJ databases">
        <title>Genome sequence of strain Massilia sp. TW-1.</title>
        <authorList>
            <person name="Chaudhary D.K."/>
        </authorList>
    </citation>
    <scope>NUCLEOTIDE SEQUENCE [LARGE SCALE GENOMIC DNA]</scope>
    <source>
        <strain evidence="15 16">TW-1</strain>
    </source>
</reference>
<evidence type="ECO:0000256" key="11">
    <source>
        <dbReference type="RuleBase" id="RU003357"/>
    </source>
</evidence>
<name>A0ABX0PK69_9BURK</name>